<evidence type="ECO:0000313" key="1">
    <source>
        <dbReference type="EMBL" id="NOU90502.1"/>
    </source>
</evidence>
<organism evidence="1 2">
    <name type="scientific">Paenibacillus germinis</name>
    <dbReference type="NCBI Taxonomy" id="2654979"/>
    <lineage>
        <taxon>Bacteria</taxon>
        <taxon>Bacillati</taxon>
        <taxon>Bacillota</taxon>
        <taxon>Bacilli</taxon>
        <taxon>Bacillales</taxon>
        <taxon>Paenibacillaceae</taxon>
        <taxon>Paenibacillus</taxon>
    </lineage>
</organism>
<reference evidence="1 2" key="1">
    <citation type="submission" date="2019-10" db="EMBL/GenBank/DDBJ databases">
        <title>Description of Paenibacillus choica sp. nov.</title>
        <authorList>
            <person name="Carlier A."/>
            <person name="Qi S."/>
        </authorList>
    </citation>
    <scope>NUCLEOTIDE SEQUENCE [LARGE SCALE GENOMIC DNA]</scope>
    <source>
        <strain evidence="1 2">LMG 31460</strain>
    </source>
</reference>
<proteinExistence type="predicted"/>
<dbReference type="Proteomes" id="UP000658690">
    <property type="component" value="Unassembled WGS sequence"/>
</dbReference>
<keyword evidence="2" id="KW-1185">Reference proteome</keyword>
<dbReference type="Gene3D" id="3.40.50.1820">
    <property type="entry name" value="alpha/beta hydrolase"/>
    <property type="match status" value="1"/>
</dbReference>
<gene>
    <name evidence="1" type="ORF">GC102_32890</name>
</gene>
<evidence type="ECO:0000313" key="2">
    <source>
        <dbReference type="Proteomes" id="UP000658690"/>
    </source>
</evidence>
<dbReference type="RefSeq" id="WP_171693274.1">
    <property type="nucleotide sequence ID" value="NZ_WHOC01000170.1"/>
</dbReference>
<comment type="caution">
    <text evidence="1">The sequence shown here is derived from an EMBL/GenBank/DDBJ whole genome shotgun (WGS) entry which is preliminary data.</text>
</comment>
<evidence type="ECO:0008006" key="3">
    <source>
        <dbReference type="Google" id="ProtNLM"/>
    </source>
</evidence>
<dbReference type="EMBL" id="WHOC01000170">
    <property type="protein sequence ID" value="NOU90502.1"/>
    <property type="molecule type" value="Genomic_DNA"/>
</dbReference>
<dbReference type="SUPFAM" id="SSF53474">
    <property type="entry name" value="alpha/beta-Hydrolases"/>
    <property type="match status" value="1"/>
</dbReference>
<accession>A0ABX1ZAZ4</accession>
<dbReference type="InterPro" id="IPR029058">
    <property type="entry name" value="AB_hydrolase_fold"/>
</dbReference>
<sequence>MTRIKDTSGIEHTYLTIRKRTSFSKNSTNQVKIWKTNKRETIVEELALDKVLLNHMRIEKAAVICHSIGGQIATELALSILNVYKNSS</sequence>
<name>A0ABX1ZAZ4_9BACL</name>
<protein>
    <recommendedName>
        <fullName evidence="3">Alpha/beta hydrolase</fullName>
    </recommendedName>
</protein>